<dbReference type="PANTHER" id="PTHR16950:SF25">
    <property type="entry name" value="ZINC TRANSPORTER SLC39A7"/>
    <property type="match status" value="1"/>
</dbReference>
<evidence type="ECO:0000256" key="17">
    <source>
        <dbReference type="SAM" id="Coils"/>
    </source>
</evidence>
<evidence type="ECO:0000256" key="13">
    <source>
        <dbReference type="ARBA" id="ARBA00023163"/>
    </source>
</evidence>
<dbReference type="SUPFAM" id="SSF47459">
    <property type="entry name" value="HLH, helix-loop-helix DNA-binding domain"/>
    <property type="match status" value="1"/>
</dbReference>
<feature type="transmembrane region" description="Helical" evidence="19">
    <location>
        <begin position="399"/>
        <end position="420"/>
    </location>
</feature>
<evidence type="ECO:0000256" key="18">
    <source>
        <dbReference type="SAM" id="MobiDB-lite"/>
    </source>
</evidence>
<dbReference type="GO" id="GO:0006882">
    <property type="term" value="P:intracellular zinc ion homeostasis"/>
    <property type="evidence" value="ECO:0007669"/>
    <property type="project" value="TreeGrafter"/>
</dbReference>
<evidence type="ECO:0000256" key="14">
    <source>
        <dbReference type="ARBA" id="ARBA00023242"/>
    </source>
</evidence>
<dbReference type="GO" id="GO:0003700">
    <property type="term" value="F:DNA-binding transcription factor activity"/>
    <property type="evidence" value="ECO:0007669"/>
    <property type="project" value="InterPro"/>
</dbReference>
<comment type="caution">
    <text evidence="21">The sequence shown here is derived from an EMBL/GenBank/DDBJ whole genome shotgun (WGS) entry which is preliminary data.</text>
</comment>
<reference evidence="21 22" key="1">
    <citation type="submission" date="2023-03" db="EMBL/GenBank/DDBJ databases">
        <title>High-quality genome of Scylla paramamosain provides insights in environmental adaptation.</title>
        <authorList>
            <person name="Zhang L."/>
        </authorList>
    </citation>
    <scope>NUCLEOTIDE SEQUENCE [LARGE SCALE GENOMIC DNA]</scope>
    <source>
        <strain evidence="21">LZ_2023a</strain>
        <tissue evidence="21">Muscle</tissue>
    </source>
</reference>
<dbReference type="InterPro" id="IPR003689">
    <property type="entry name" value="ZIP"/>
</dbReference>
<evidence type="ECO:0000256" key="4">
    <source>
        <dbReference type="ARBA" id="ARBA00022448"/>
    </source>
</evidence>
<evidence type="ECO:0000256" key="9">
    <source>
        <dbReference type="ARBA" id="ARBA00023015"/>
    </source>
</evidence>
<protein>
    <recommendedName>
        <fullName evidence="3">Protein max</fullName>
    </recommendedName>
    <alternativeName>
        <fullName evidence="15">Myc-associated factor X</fullName>
    </alternativeName>
</protein>
<feature type="transmembrane region" description="Helical" evidence="19">
    <location>
        <begin position="460"/>
        <end position="480"/>
    </location>
</feature>
<dbReference type="PANTHER" id="PTHR16950">
    <property type="entry name" value="ZINC TRANSPORTER SLC39A7 HISTIDINE-RICH MEMBRANE PROTEIN KE4"/>
    <property type="match status" value="1"/>
</dbReference>
<evidence type="ECO:0000256" key="19">
    <source>
        <dbReference type="SAM" id="Phobius"/>
    </source>
</evidence>
<feature type="region of interest" description="Disordered" evidence="18">
    <location>
        <begin position="261"/>
        <end position="280"/>
    </location>
</feature>
<evidence type="ECO:0000313" key="21">
    <source>
        <dbReference type="EMBL" id="KAK8379654.1"/>
    </source>
</evidence>
<dbReference type="FunFam" id="4.10.280.10:FF:000023">
    <property type="entry name" value="MAX isoform 13"/>
    <property type="match status" value="1"/>
</dbReference>
<evidence type="ECO:0000256" key="16">
    <source>
        <dbReference type="ARBA" id="ARBA00038485"/>
    </source>
</evidence>
<dbReference type="Proteomes" id="UP001487740">
    <property type="component" value="Unassembled WGS sequence"/>
</dbReference>
<feature type="compositionally biased region" description="Acidic residues" evidence="18">
    <location>
        <begin position="1"/>
        <end position="17"/>
    </location>
</feature>
<feature type="region of interest" description="Disordered" evidence="18">
    <location>
        <begin position="1"/>
        <end position="21"/>
    </location>
</feature>
<dbReference type="GO" id="GO:0046983">
    <property type="term" value="F:protein dimerization activity"/>
    <property type="evidence" value="ECO:0007669"/>
    <property type="project" value="InterPro"/>
</dbReference>
<keyword evidence="14" id="KW-0539">Nucleus</keyword>
<comment type="similarity">
    <text evidence="2">Belongs to the MAX family.</text>
</comment>
<dbReference type="GO" id="GO:0005385">
    <property type="term" value="F:zinc ion transmembrane transporter activity"/>
    <property type="evidence" value="ECO:0007669"/>
    <property type="project" value="TreeGrafter"/>
</dbReference>
<dbReference type="SMART" id="SM00353">
    <property type="entry name" value="HLH"/>
    <property type="match status" value="1"/>
</dbReference>
<dbReference type="Pfam" id="PF02535">
    <property type="entry name" value="Zip"/>
    <property type="match status" value="2"/>
</dbReference>
<dbReference type="InterPro" id="IPR011598">
    <property type="entry name" value="bHLH_dom"/>
</dbReference>
<feature type="region of interest" description="Disordered" evidence="18">
    <location>
        <begin position="312"/>
        <end position="362"/>
    </location>
</feature>
<dbReference type="AlphaFoldDB" id="A0AAW0SW62"/>
<proteinExistence type="inferred from homology"/>
<dbReference type="PRINTS" id="PR00044">
    <property type="entry name" value="LEUZIPPRMYC"/>
</dbReference>
<evidence type="ECO:0000256" key="11">
    <source>
        <dbReference type="ARBA" id="ARBA00023136"/>
    </source>
</evidence>
<organism evidence="21 22">
    <name type="scientific">Scylla paramamosain</name>
    <name type="common">Mud crab</name>
    <dbReference type="NCBI Taxonomy" id="85552"/>
    <lineage>
        <taxon>Eukaryota</taxon>
        <taxon>Metazoa</taxon>
        <taxon>Ecdysozoa</taxon>
        <taxon>Arthropoda</taxon>
        <taxon>Crustacea</taxon>
        <taxon>Multicrustacea</taxon>
        <taxon>Malacostraca</taxon>
        <taxon>Eumalacostraca</taxon>
        <taxon>Eucarida</taxon>
        <taxon>Decapoda</taxon>
        <taxon>Pleocyemata</taxon>
        <taxon>Brachyura</taxon>
        <taxon>Eubrachyura</taxon>
        <taxon>Portunoidea</taxon>
        <taxon>Portunidae</taxon>
        <taxon>Portuninae</taxon>
        <taxon>Scylla</taxon>
    </lineage>
</organism>
<keyword evidence="8 19" id="KW-1133">Transmembrane helix</keyword>
<keyword evidence="7 19" id="KW-0812">Transmembrane</keyword>
<feature type="coiled-coil region" evidence="17">
    <location>
        <begin position="82"/>
        <end position="116"/>
    </location>
</feature>
<evidence type="ECO:0000256" key="10">
    <source>
        <dbReference type="ARBA" id="ARBA00023125"/>
    </source>
</evidence>
<comment type="similarity">
    <text evidence="16">Belongs to the ZIP transporter (TC 2.A.5) family. KE4/Catsup subfamily.</text>
</comment>
<evidence type="ECO:0000256" key="1">
    <source>
        <dbReference type="ARBA" id="ARBA00004141"/>
    </source>
</evidence>
<evidence type="ECO:0000256" key="7">
    <source>
        <dbReference type="ARBA" id="ARBA00022692"/>
    </source>
</evidence>
<feature type="transmembrane region" description="Helical" evidence="19">
    <location>
        <begin position="233"/>
        <end position="251"/>
    </location>
</feature>
<dbReference type="EMBL" id="JARAKH010000043">
    <property type="protein sequence ID" value="KAK8379654.1"/>
    <property type="molecule type" value="Genomic_DNA"/>
</dbReference>
<feature type="region of interest" description="Disordered" evidence="18">
    <location>
        <begin position="141"/>
        <end position="169"/>
    </location>
</feature>
<keyword evidence="11 19" id="KW-0472">Membrane</keyword>
<keyword evidence="22" id="KW-1185">Reference proteome</keyword>
<accession>A0AAW0SW62</accession>
<feature type="transmembrane region" description="Helical" evidence="19">
    <location>
        <begin position="426"/>
        <end position="448"/>
    </location>
</feature>
<dbReference type="InterPro" id="IPR036638">
    <property type="entry name" value="HLH_DNA-bd_sf"/>
</dbReference>
<dbReference type="Pfam" id="PF00010">
    <property type="entry name" value="HLH"/>
    <property type="match status" value="1"/>
</dbReference>
<evidence type="ECO:0000256" key="5">
    <source>
        <dbReference type="ARBA" id="ARBA00022491"/>
    </source>
</evidence>
<evidence type="ECO:0000256" key="15">
    <source>
        <dbReference type="ARBA" id="ARBA00029944"/>
    </source>
</evidence>
<keyword evidence="10" id="KW-0238">DNA-binding</keyword>
<keyword evidence="4" id="KW-0813">Transport</keyword>
<comment type="subcellular location">
    <subcellularLocation>
        <location evidence="1">Membrane</location>
        <topology evidence="1">Multi-pass membrane protein</topology>
    </subcellularLocation>
</comment>
<keyword evidence="5" id="KW-0678">Repressor</keyword>
<keyword evidence="12" id="KW-0010">Activator</keyword>
<evidence type="ECO:0000256" key="6">
    <source>
        <dbReference type="ARBA" id="ARBA00022553"/>
    </source>
</evidence>
<evidence type="ECO:0000256" key="8">
    <source>
        <dbReference type="ARBA" id="ARBA00022989"/>
    </source>
</evidence>
<keyword evidence="9" id="KW-0805">Transcription regulation</keyword>
<evidence type="ECO:0000259" key="20">
    <source>
        <dbReference type="PROSITE" id="PS50888"/>
    </source>
</evidence>
<keyword evidence="6" id="KW-0597">Phosphoprotein</keyword>
<evidence type="ECO:0000313" key="22">
    <source>
        <dbReference type="Proteomes" id="UP001487740"/>
    </source>
</evidence>
<sequence length="488" mass="52279">MSDEERDIDIESDDDESLGTARGDFQFASQAEKRAHHNALERKRRDHIKDSFCSLRDSVPSLQGEKVSASRAQILKKAADYIEFMRRKNSAHQQDIDDLKKQNNLLENQIRSLEKTKYTGNFAAMTSNSALLTSKAGSLGEFDGSGSETSDSEASNRSRDEACDSQSGDSCGACSVYLVLPASGYVAKDTVTLMNTPTDMNTPTGMATPTDTHMRNPQLINGASRPTPHTRKVFLAFTSGGLLGDAFLHLIPHALMAKASDGAHSHSHSHSHSHAEGGGHAHDMGIGLSVLGGIIAFLVVEKIVRIFKVGHSHSHGSHSDVNGEASKGEDKGKKADKDGDKKKGDKKKGGANKAGNKKSEGQMKSVGTVTTLTIFLHEIPHEIGDFAILLQSGCSRKKAMMLQLVTAVGAFTGTCISLLAEGTDESAVAWVLPFTAGGFIYIATVSVIPELLENSGFWQSVVEVVALLAGVMLMMAIAHLEETTGHEH</sequence>
<name>A0AAW0SW62_SCYPA</name>
<feature type="transmembrane region" description="Helical" evidence="19">
    <location>
        <begin position="284"/>
        <end position="304"/>
    </location>
</feature>
<gene>
    <name evidence="21" type="ORF">O3P69_019555</name>
</gene>
<dbReference type="CDD" id="cd11406">
    <property type="entry name" value="bHLHzip_Max"/>
    <property type="match status" value="1"/>
</dbReference>
<dbReference type="PROSITE" id="PS50888">
    <property type="entry name" value="BHLH"/>
    <property type="match status" value="1"/>
</dbReference>
<evidence type="ECO:0000256" key="12">
    <source>
        <dbReference type="ARBA" id="ARBA00023159"/>
    </source>
</evidence>
<evidence type="ECO:0000256" key="2">
    <source>
        <dbReference type="ARBA" id="ARBA00007628"/>
    </source>
</evidence>
<dbReference type="Gene3D" id="4.10.280.10">
    <property type="entry name" value="Helix-loop-helix DNA-binding domain"/>
    <property type="match status" value="1"/>
</dbReference>
<feature type="domain" description="BHLH" evidence="20">
    <location>
        <begin position="32"/>
        <end position="85"/>
    </location>
</feature>
<dbReference type="GO" id="GO:0003677">
    <property type="term" value="F:DNA binding"/>
    <property type="evidence" value="ECO:0007669"/>
    <property type="project" value="UniProtKB-KW"/>
</dbReference>
<feature type="compositionally biased region" description="Basic and acidic residues" evidence="18">
    <location>
        <begin position="326"/>
        <end position="343"/>
    </location>
</feature>
<dbReference type="InterPro" id="IPR002418">
    <property type="entry name" value="Tscrpt_reg_Myc"/>
</dbReference>
<evidence type="ECO:0000256" key="3">
    <source>
        <dbReference type="ARBA" id="ARBA00017633"/>
    </source>
</evidence>
<keyword evidence="17" id="KW-0175">Coiled coil</keyword>
<dbReference type="GO" id="GO:0016020">
    <property type="term" value="C:membrane"/>
    <property type="evidence" value="ECO:0007669"/>
    <property type="project" value="UniProtKB-SubCell"/>
</dbReference>
<keyword evidence="13" id="KW-0804">Transcription</keyword>